<reference evidence="1" key="1">
    <citation type="submission" date="2023-03" db="EMBL/GenBank/DDBJ databases">
        <title>Chromosome-level genomes of two armyworms, Mythimna separata and Mythimna loreyi, provide insights into the biosynthesis and reception of sex pheromones.</title>
        <authorList>
            <person name="Zhao H."/>
        </authorList>
    </citation>
    <scope>NUCLEOTIDE SEQUENCE</scope>
    <source>
        <strain evidence="1">BeijingLab</strain>
    </source>
</reference>
<gene>
    <name evidence="1" type="ORF">PYW08_007761</name>
</gene>
<keyword evidence="2" id="KW-1185">Reference proteome</keyword>
<organism evidence="1 2">
    <name type="scientific">Mythimna loreyi</name>
    <dbReference type="NCBI Taxonomy" id="667449"/>
    <lineage>
        <taxon>Eukaryota</taxon>
        <taxon>Metazoa</taxon>
        <taxon>Ecdysozoa</taxon>
        <taxon>Arthropoda</taxon>
        <taxon>Hexapoda</taxon>
        <taxon>Insecta</taxon>
        <taxon>Pterygota</taxon>
        <taxon>Neoptera</taxon>
        <taxon>Endopterygota</taxon>
        <taxon>Lepidoptera</taxon>
        <taxon>Glossata</taxon>
        <taxon>Ditrysia</taxon>
        <taxon>Noctuoidea</taxon>
        <taxon>Noctuidae</taxon>
        <taxon>Noctuinae</taxon>
        <taxon>Hadenini</taxon>
        <taxon>Mythimna</taxon>
    </lineage>
</organism>
<evidence type="ECO:0000313" key="1">
    <source>
        <dbReference type="EMBL" id="KAJ8714141.1"/>
    </source>
</evidence>
<name>A0ACC2QCK8_9NEOP</name>
<comment type="caution">
    <text evidence="1">The sequence shown here is derived from an EMBL/GenBank/DDBJ whole genome shotgun (WGS) entry which is preliminary data.</text>
</comment>
<dbReference type="EMBL" id="CM056796">
    <property type="protein sequence ID" value="KAJ8714141.1"/>
    <property type="molecule type" value="Genomic_DNA"/>
</dbReference>
<sequence>MSSDASEASLSQKSYASERSVKSGRGRTRKRTQVLRSDESTEKTKKKAGKSLSLSKPLTDKAEAGTDSELASPPPKQAKTKPSGQPNLPELEILAKTMQAQPTVELSTCIKDGLRTIEEVANGSRNLKSSFAYSLKLAAVTVQAAVAELVARSAVEVNVERLESENADLKARLTSLSAQVEKLTAQVSLLSRKGEVMISSTAAVSPLGYNKTTAVTGILGQSDESEAQFRRSIALEIGSMVDAKLAALERRLPPEESLRPPLAADIRKASSSVVQVQTIAESCPVPNPTTKKGKKKGKRKVVAPVVDLPAVSTAPTEISQALSTAVRTESETWSTVVGRKAKNAKTSQPVVQASGQNKNQTVKLPRVPTTAAITVSIREGSSAKLGEVMYALRQQIRLADLGIDTVGQRRAADGGIIITVAGAESSHKAGSLASRMREVFNDSDVKISRPTKRAEARILDLDDAVTPEEVAAAIAKVGDCSIEDVKVGEIRRPPASLGHVWVRAPLATIKKLASDKCMRLGWTSARVQVLGARRMMCFRCLEPGHVRRQCTSVIDRSTQCYACGGDHKARECTATTMRCPLCSDQGLPADHRLGGKKCVPRKKQASHAPVTLRKSAPAPMSAGPAEDMDTSPSQP</sequence>
<proteinExistence type="predicted"/>
<evidence type="ECO:0000313" key="2">
    <source>
        <dbReference type="Proteomes" id="UP001231649"/>
    </source>
</evidence>
<accession>A0ACC2QCK8</accession>
<protein>
    <submittedName>
        <fullName evidence="1">Uncharacterized protein</fullName>
    </submittedName>
</protein>
<dbReference type="Proteomes" id="UP001231649">
    <property type="component" value="Chromosome 20"/>
</dbReference>